<dbReference type="EMBL" id="LAZR01024727">
    <property type="protein sequence ID" value="KKL74203.1"/>
    <property type="molecule type" value="Genomic_DNA"/>
</dbReference>
<evidence type="ECO:0000313" key="1">
    <source>
        <dbReference type="EMBL" id="KKL74203.1"/>
    </source>
</evidence>
<comment type="caution">
    <text evidence="1">The sequence shown here is derived from an EMBL/GenBank/DDBJ whole genome shotgun (WGS) entry which is preliminary data.</text>
</comment>
<reference evidence="1" key="1">
    <citation type="journal article" date="2015" name="Nature">
        <title>Complex archaea that bridge the gap between prokaryotes and eukaryotes.</title>
        <authorList>
            <person name="Spang A."/>
            <person name="Saw J.H."/>
            <person name="Jorgensen S.L."/>
            <person name="Zaremba-Niedzwiedzka K."/>
            <person name="Martijn J."/>
            <person name="Lind A.E."/>
            <person name="van Eijk R."/>
            <person name="Schleper C."/>
            <person name="Guy L."/>
            <person name="Ettema T.J."/>
        </authorList>
    </citation>
    <scope>NUCLEOTIDE SEQUENCE</scope>
</reference>
<name>A0A0F9EJD2_9ZZZZ</name>
<proteinExistence type="predicted"/>
<dbReference type="Gene3D" id="2.60.120.200">
    <property type="match status" value="1"/>
</dbReference>
<dbReference type="SUPFAM" id="SSF49899">
    <property type="entry name" value="Concanavalin A-like lectins/glucanases"/>
    <property type="match status" value="1"/>
</dbReference>
<organism evidence="1">
    <name type="scientific">marine sediment metagenome</name>
    <dbReference type="NCBI Taxonomy" id="412755"/>
    <lineage>
        <taxon>unclassified sequences</taxon>
        <taxon>metagenomes</taxon>
        <taxon>ecological metagenomes</taxon>
    </lineage>
</organism>
<sequence>MIDYESRDIPNRNIRIGLKTYVGQNTWTDGVWNIAGKKVEKHITWTGDLANGQVSYWRLDESSGILADEQSNNTLTAVDLLYSQAGATVNTETSINFSAGDSVAFNSTPVGMDGNLSGTFWVRADTRTNLDTMIGMAGASSYSINLFFRDPDKIELNAFDGSSFTGITDFTPYMNSWTFIYWEMTSSTLKFYINNSLVMDNSSTWDGFGTVGGVTNLTIGAHLGGGRDLRGGMDEVGIWNRPLSDQEKSYMWNEGVYCAYGDDTCNPTPTINLDAPANNTNFTLTNNVTHNATIFDATNITNVTFWLDDQINATNTTAGLNNTIWTFEVVGLAEGDHLWTFEACNFDNFCGNSSESGRTYNVNTTPDIQFGAGVPIDHTNQTTNSFEVNVTLTEDLFNNVTFDLYTANGVLNQSVTFTNSSREKVWASLPDATYSYNVTTATSTNQFNSTGTRNITIDSSSPSGELFAPPNPVIFHDVNTNLSVNWSVNDTNLDTCILEYEGINRTLTCSDNQTTINITTSSNRSLTLYVNDTLGNSNSSSVSWNYKIFQNSLNYSLTSVGGNTEDFTLNITKISSLQIST</sequence>
<feature type="non-terminal residue" evidence="1">
    <location>
        <position position="581"/>
    </location>
</feature>
<dbReference type="InterPro" id="IPR013320">
    <property type="entry name" value="ConA-like_dom_sf"/>
</dbReference>
<protein>
    <recommendedName>
        <fullName evidence="2">LamG-like jellyroll fold domain-containing protein</fullName>
    </recommendedName>
</protein>
<gene>
    <name evidence="1" type="ORF">LCGC14_2067230</name>
</gene>
<evidence type="ECO:0008006" key="2">
    <source>
        <dbReference type="Google" id="ProtNLM"/>
    </source>
</evidence>
<dbReference type="InterPro" id="IPR013783">
    <property type="entry name" value="Ig-like_fold"/>
</dbReference>
<accession>A0A0F9EJD2</accession>
<dbReference type="Pfam" id="PF17957">
    <property type="entry name" value="Big_7"/>
    <property type="match status" value="1"/>
</dbReference>
<dbReference type="Gene3D" id="2.60.40.10">
    <property type="entry name" value="Immunoglobulins"/>
    <property type="match status" value="1"/>
</dbReference>
<dbReference type="AlphaFoldDB" id="A0A0F9EJD2"/>
<dbReference type="Pfam" id="PF13385">
    <property type="entry name" value="Laminin_G_3"/>
    <property type="match status" value="1"/>
</dbReference>